<accession>A0ABN9A279</accession>
<evidence type="ECO:0000313" key="2">
    <source>
        <dbReference type="Proteomes" id="UP001176941"/>
    </source>
</evidence>
<proteinExistence type="predicted"/>
<sequence>MSIDSVMPSNHLILCRPLLLPSVFPSIRVFSNESTLHIRWPKYWSFSFSISPSNDHSGLISFRMDWLDLLAVQGTLKESSPAPQLESINPTALLLLLLSHFSRVRLCATP</sequence>
<dbReference type="EMBL" id="OX459944">
    <property type="protein sequence ID" value="CAI9178938.1"/>
    <property type="molecule type" value="Genomic_DNA"/>
</dbReference>
<dbReference type="Proteomes" id="UP001176941">
    <property type="component" value="Chromosome 8"/>
</dbReference>
<protein>
    <submittedName>
        <fullName evidence="1">Uncharacterized protein</fullName>
    </submittedName>
</protein>
<name>A0ABN9A279_RANTA</name>
<gene>
    <name evidence="1" type="ORF">MRATA1EN1_LOCUS27900</name>
</gene>
<organism evidence="1 2">
    <name type="scientific">Rangifer tarandus platyrhynchus</name>
    <name type="common">Svalbard reindeer</name>
    <dbReference type="NCBI Taxonomy" id="3082113"/>
    <lineage>
        <taxon>Eukaryota</taxon>
        <taxon>Metazoa</taxon>
        <taxon>Chordata</taxon>
        <taxon>Craniata</taxon>
        <taxon>Vertebrata</taxon>
        <taxon>Euteleostomi</taxon>
        <taxon>Mammalia</taxon>
        <taxon>Eutheria</taxon>
        <taxon>Laurasiatheria</taxon>
        <taxon>Artiodactyla</taxon>
        <taxon>Ruminantia</taxon>
        <taxon>Pecora</taxon>
        <taxon>Cervidae</taxon>
        <taxon>Odocoileinae</taxon>
        <taxon>Rangifer</taxon>
    </lineage>
</organism>
<evidence type="ECO:0000313" key="1">
    <source>
        <dbReference type="EMBL" id="CAI9178938.1"/>
    </source>
</evidence>
<reference evidence="1" key="1">
    <citation type="submission" date="2023-04" db="EMBL/GenBank/DDBJ databases">
        <authorList>
            <consortium name="ELIXIR-Norway"/>
        </authorList>
    </citation>
    <scope>NUCLEOTIDE SEQUENCE [LARGE SCALE GENOMIC DNA]</scope>
</reference>
<keyword evidence="2" id="KW-1185">Reference proteome</keyword>